<organism evidence="1">
    <name type="scientific">uncultured Thermomicrobiales bacterium</name>
    <dbReference type="NCBI Taxonomy" id="1645740"/>
    <lineage>
        <taxon>Bacteria</taxon>
        <taxon>Pseudomonadati</taxon>
        <taxon>Thermomicrobiota</taxon>
        <taxon>Thermomicrobia</taxon>
        <taxon>Thermomicrobiales</taxon>
        <taxon>environmental samples</taxon>
    </lineage>
</organism>
<protein>
    <submittedName>
        <fullName evidence="1">Uncharacterized protein</fullName>
    </submittedName>
</protein>
<dbReference type="AlphaFoldDB" id="A0A6J4UXB0"/>
<proteinExistence type="predicted"/>
<evidence type="ECO:0000313" key="1">
    <source>
        <dbReference type="EMBL" id="CAA9562572.1"/>
    </source>
</evidence>
<reference evidence="1" key="1">
    <citation type="submission" date="2020-02" db="EMBL/GenBank/DDBJ databases">
        <authorList>
            <person name="Meier V. D."/>
        </authorList>
    </citation>
    <scope>NUCLEOTIDE SEQUENCE</scope>
    <source>
        <strain evidence="1">AVDCRST_MAG43</strain>
    </source>
</reference>
<gene>
    <name evidence="1" type="ORF">AVDCRST_MAG43-2046</name>
</gene>
<accession>A0A6J4UXB0</accession>
<sequence length="30" mass="3168">MNVVPLARAMGMIDTHLGGAAFFLPTMYAA</sequence>
<dbReference type="EMBL" id="CADCWI010000099">
    <property type="protein sequence ID" value="CAA9562572.1"/>
    <property type="molecule type" value="Genomic_DNA"/>
</dbReference>
<name>A0A6J4UXB0_9BACT</name>